<name>A0A6J8EGN9_MYTCO</name>
<protein>
    <submittedName>
        <fullName evidence="2">Uncharacterized protein</fullName>
    </submittedName>
</protein>
<keyword evidence="3" id="KW-1185">Reference proteome</keyword>
<reference evidence="2 3" key="1">
    <citation type="submission" date="2020-06" db="EMBL/GenBank/DDBJ databases">
        <authorList>
            <person name="Li R."/>
            <person name="Bekaert M."/>
        </authorList>
    </citation>
    <scope>NUCLEOTIDE SEQUENCE [LARGE SCALE GENOMIC DNA]</scope>
    <source>
        <strain evidence="3">wild</strain>
    </source>
</reference>
<sequence>MSETENKKNIEKILTKRGITAAYFSTSGNVENKVWHHMQQPESMTKEDSGVYMESSDEDRDSGNGEHFVTPMPISDEELNCENIILKIEQQTTQLTEITLLKSQSSFRGMKIVKFDDKLSIISEKSTETDSQVPFIRDIHLEEQVVVKAKQIQHQPKTKTNSPERQKSLSRKLSTKKKTRRRVRLPQSPNRNVNLDIPQVYQRQNTTELLHLYDEEIPVARASVNRK</sequence>
<feature type="compositionally biased region" description="Polar residues" evidence="1">
    <location>
        <begin position="152"/>
        <end position="161"/>
    </location>
</feature>
<feature type="compositionally biased region" description="Basic residues" evidence="1">
    <location>
        <begin position="168"/>
        <end position="184"/>
    </location>
</feature>
<feature type="region of interest" description="Disordered" evidence="1">
    <location>
        <begin position="150"/>
        <end position="193"/>
    </location>
</feature>
<dbReference type="EMBL" id="CACVKT020008998">
    <property type="protein sequence ID" value="CAC5419156.1"/>
    <property type="molecule type" value="Genomic_DNA"/>
</dbReference>
<dbReference type="Proteomes" id="UP000507470">
    <property type="component" value="Unassembled WGS sequence"/>
</dbReference>
<feature type="region of interest" description="Disordered" evidence="1">
    <location>
        <begin position="41"/>
        <end position="64"/>
    </location>
</feature>
<proteinExistence type="predicted"/>
<gene>
    <name evidence="2" type="ORF">MCOR_51539</name>
</gene>
<evidence type="ECO:0000313" key="3">
    <source>
        <dbReference type="Proteomes" id="UP000507470"/>
    </source>
</evidence>
<evidence type="ECO:0000313" key="2">
    <source>
        <dbReference type="EMBL" id="CAC5419156.1"/>
    </source>
</evidence>
<dbReference type="AlphaFoldDB" id="A0A6J8EGN9"/>
<organism evidence="2 3">
    <name type="scientific">Mytilus coruscus</name>
    <name type="common">Sea mussel</name>
    <dbReference type="NCBI Taxonomy" id="42192"/>
    <lineage>
        <taxon>Eukaryota</taxon>
        <taxon>Metazoa</taxon>
        <taxon>Spiralia</taxon>
        <taxon>Lophotrochozoa</taxon>
        <taxon>Mollusca</taxon>
        <taxon>Bivalvia</taxon>
        <taxon>Autobranchia</taxon>
        <taxon>Pteriomorphia</taxon>
        <taxon>Mytilida</taxon>
        <taxon>Mytiloidea</taxon>
        <taxon>Mytilidae</taxon>
        <taxon>Mytilinae</taxon>
        <taxon>Mytilus</taxon>
    </lineage>
</organism>
<evidence type="ECO:0000256" key="1">
    <source>
        <dbReference type="SAM" id="MobiDB-lite"/>
    </source>
</evidence>
<accession>A0A6J8EGN9</accession>